<feature type="compositionally biased region" description="Polar residues" evidence="18">
    <location>
        <begin position="1806"/>
        <end position="1818"/>
    </location>
</feature>
<feature type="region of interest" description="Disordered" evidence="18">
    <location>
        <begin position="1576"/>
        <end position="1596"/>
    </location>
</feature>
<keyword evidence="9" id="KW-0805">Transcription regulation</keyword>
<evidence type="ECO:0000256" key="10">
    <source>
        <dbReference type="ARBA" id="ARBA00023128"/>
    </source>
</evidence>
<feature type="compositionally biased region" description="Basic and acidic residues" evidence="18">
    <location>
        <begin position="1182"/>
        <end position="1204"/>
    </location>
</feature>
<dbReference type="FunFam" id="1.10.10.60:FF:000265">
    <property type="entry name" value="CASP8-associated protein 2 isoform X1"/>
    <property type="match status" value="1"/>
</dbReference>
<sequence>MATDDDEMTFSNVLHGASSCQEDNDENSVDIYDDLDSTPIAPSNSSTKVIPDGNNLNLFDEILIEEGTAKQASYNVLQAEYEKCQQQLQELMKRFQEIQKQNAALQNENQSLKRNISALIKTARVEINRKDAEISALQRRLPQTPVHHNISTRTYFPAPTYHAKKDGASKSKSEPRDLLPENNQEMDIRTKQALPKDIPQGYTSREVENKKRHSEKGAAPYIPPSDPEELYSNDAHSNLANVDKEEKKDMHHSKEKEHKYKTKAQQYPESTSDGLLNAHEKLHVNSEKTVRNGFWKDKGLNIKCSPNAEKQTDIIPSTREKLSTPTDRLLPKTGHCNNDGAKKANINQKDFDTRSKEERIRQPDRHLEPQGSAAFAERNAIAKSSQKSSKSCVEERKITVNNCGRNKGRSNHGTHGGFSDPALPVFNREPRHGHLKEENSKYEHMHSKPDTHRTEEKRKSGRDNPRESRSSSQNERRGSKEILQKTARRATKKEDNSEKEEEKFLRSEETDKSVGDMEEPMSTKAGRAEEQTKSKDLKLSFMQTLNLTLSPAKKQTDNSITKVCDIDIPSQKVLLASREERKKNEVQLCTSFVPLEPITTKQTKIPLLPCHDNPVQTNKEEIISISEVKMQVKNEEALNREPSKMPPSPQNTEGQYEMVPNTKTEREESPMDPDSPFNDLETISSVDFDSLSVIDEIHGSDSDSSMEEGESGSSKKNKILVSPEKESKPVLCTHTADKGKITNDGVPIVNHNLKPNSPEDGSFLESLRHPELNPTPQPRDTNPVSVDDDNSILSIDLNQMRGIPKAISPLNSPIRPLAKALRMESPYKGPVKSHNADFVPEGAAVYSGRNQSSELNKENEKPLGTDHQVLEVSQLNMSSEELEEGEIVSDGDEPKIGQSSENSKKSKRKTSPDRSHMSKNTCNHKVKSTPSSEDDGKLGPGKKGKGKTHDETLMSSKEMKKNKAVSIDYLERIVQITVKPATVHEFMHMLRAIRKQMRKNYMKFKIQFPVQHFYRIIDSAVVNFTSLVKYLDFSKMAKSSEALKLDLCEVIESKLNQIKKNSAIEHLFKQQQSDMKKKLWKLVEEQLDYLFDKIKKMLLKLCNLVNFGNESNETKLDKRTKENPKCLPSHKSERKKSKKNTRTRKHNDCVLPKPGNQQSKGSYLETNKMDTHKNTATKCKRSSPDNAKHSQTELFKEKSKQDTTLKVGKYEKEEPHTVGDPHKSDVSCGPLTEQQMSGLTFNLVNDAQMGEMFKSLLQGSTDLSEKNVDFTDENQWEFRTPEKHTIEGGHNGEDELAYEAEESIQKEIPLESKVLDGIKWPTVSSERDSSFLARMQMPIDPAILDESCMFEIPNSPVLKKGEACTSDKPKSLVSSILLEDLAVSLTIPSPLKSDAHLSFLKPEVLGSVPEDVLNAHLNEDAHLDEEDASEQDIHLALESDNSSGKSSCSSSWVGLPPASGFQYCPSLPMQAVIMEKSNDHFIVKIRRAAPSSSPVLDQVRLVNEPLTCHIEGGKYEITPEEKVGTLNFKSITLEDAAASTDNATIRGNTPVGKEQVPNSQGCMKEVSKCLERVQKPAQSETQQNINLHASDDSPKESLFSNVRQKQPCGMPEFLQEPCTNICSNLGPDLPGSYPGLGSHVGSKEASGLQDPSKERKEPFVSLKESSSKTIQQEDSSDVFKLPQTQTLTFSPKSDVQYTKEQCSLVNSESIALVEDLSSRRHFGRCADVKEETPMENEADSWNLTVESALNARTESSYKDKVEQKMNRKDHCEAGRSSEIAIEAVTNLTEELLDKSVVNVNLETKSALSSHDQGHQMSKVSKKRKKEAEVATSTKRYRKESNDLTCKKNGKSQKKSKETNSVSPSTSSKKNTSTSDKDSFLSTLSVSPSSLRAKNIVKRKGEVLISWTRNDDREILLECQKKGPSGKTFASVAARLNKSPTQVEERFKQLVKLFEMSNYS</sequence>
<dbReference type="OrthoDB" id="1938039at2759"/>
<dbReference type="GO" id="GO:0003714">
    <property type="term" value="F:transcription corepressor activity"/>
    <property type="evidence" value="ECO:0000318"/>
    <property type="project" value="GO_Central"/>
</dbReference>
<feature type="compositionally biased region" description="Basic and acidic residues" evidence="18">
    <location>
        <begin position="163"/>
        <end position="179"/>
    </location>
</feature>
<dbReference type="GeneTree" id="ENSGT00620000088063"/>
<evidence type="ECO:0000256" key="8">
    <source>
        <dbReference type="ARBA" id="ARBA00022990"/>
    </source>
</evidence>
<dbReference type="Gene3D" id="1.10.10.60">
    <property type="entry name" value="Homeodomain-like"/>
    <property type="match status" value="1"/>
</dbReference>
<dbReference type="Bgee" id="ENSACAG00000014391">
    <property type="expression patterns" value="Expressed in forelimb bud and 13 other cell types or tissues"/>
</dbReference>
<evidence type="ECO:0000256" key="9">
    <source>
        <dbReference type="ARBA" id="ARBA00023015"/>
    </source>
</evidence>
<keyword evidence="12" id="KW-0804">Transcription</keyword>
<evidence type="ECO:0000256" key="17">
    <source>
        <dbReference type="SAM" id="Coils"/>
    </source>
</evidence>
<keyword evidence="20" id="KW-1185">Reference proteome</keyword>
<evidence type="ECO:0000313" key="19">
    <source>
        <dbReference type="Ensembl" id="ENSACAP00000014107.4"/>
    </source>
</evidence>
<feature type="region of interest" description="Disordered" evidence="18">
    <location>
        <begin position="1806"/>
        <end position="1881"/>
    </location>
</feature>
<feature type="compositionally biased region" description="Basic and acidic residues" evidence="18">
    <location>
        <begin position="947"/>
        <end position="957"/>
    </location>
</feature>
<accession>G1KPT9</accession>
<evidence type="ECO:0000256" key="18">
    <source>
        <dbReference type="SAM" id="MobiDB-lite"/>
    </source>
</evidence>
<feature type="compositionally biased region" description="Polar residues" evidence="18">
    <location>
        <begin position="1576"/>
        <end position="1587"/>
    </location>
</feature>
<feature type="region of interest" description="Disordered" evidence="18">
    <location>
        <begin position="1115"/>
        <end position="1204"/>
    </location>
</feature>
<evidence type="ECO:0000256" key="2">
    <source>
        <dbReference type="ARBA" id="ARBA00004322"/>
    </source>
</evidence>
<keyword evidence="8" id="KW-0007">Acetylation</keyword>
<feature type="compositionally biased region" description="Basic and acidic residues" evidence="18">
    <location>
        <begin position="492"/>
        <end position="515"/>
    </location>
</feature>
<keyword evidence="6" id="KW-0597">Phosphoprotein</keyword>
<keyword evidence="14" id="KW-0131">Cell cycle</keyword>
<dbReference type="GO" id="GO:0016605">
    <property type="term" value="C:PML body"/>
    <property type="evidence" value="ECO:0000318"/>
    <property type="project" value="GO_Central"/>
</dbReference>
<evidence type="ECO:0000256" key="15">
    <source>
        <dbReference type="ARBA" id="ARBA00069865"/>
    </source>
</evidence>
<dbReference type="RefSeq" id="XP_008117621.1">
    <property type="nucleotide sequence ID" value="XM_008119414.3"/>
</dbReference>
<dbReference type="Proteomes" id="UP000001646">
    <property type="component" value="Chromosome 1"/>
</dbReference>
<reference evidence="19" key="2">
    <citation type="submission" date="2025-08" db="UniProtKB">
        <authorList>
            <consortium name="Ensembl"/>
        </authorList>
    </citation>
    <scope>IDENTIFICATION</scope>
</reference>
<dbReference type="eggNOG" id="ENOG502QQGD">
    <property type="taxonomic scope" value="Eukaryota"/>
</dbReference>
<dbReference type="InterPro" id="IPR009057">
    <property type="entry name" value="Homeodomain-like_sf"/>
</dbReference>
<keyword evidence="7" id="KW-0053">Apoptosis</keyword>
<evidence type="ECO:0000256" key="14">
    <source>
        <dbReference type="ARBA" id="ARBA00023306"/>
    </source>
</evidence>
<name>G1KPT9_ANOCA</name>
<dbReference type="InParanoid" id="G1KPT9"/>
<dbReference type="KEGG" id="acs:100558647"/>
<evidence type="ECO:0000256" key="4">
    <source>
        <dbReference type="ARBA" id="ARBA00022490"/>
    </source>
</evidence>
<dbReference type="CTD" id="9994"/>
<dbReference type="GO" id="GO:0008625">
    <property type="term" value="P:extrinsic apoptotic signaling pathway via death domain receptors"/>
    <property type="evidence" value="ECO:0000318"/>
    <property type="project" value="GO_Central"/>
</dbReference>
<feature type="compositionally biased region" description="Basic and acidic residues" evidence="18">
    <location>
        <begin position="242"/>
        <end position="258"/>
    </location>
</feature>
<protein>
    <recommendedName>
        <fullName evidence="15">CASP8-associated protein 2</fullName>
    </recommendedName>
    <alternativeName>
        <fullName evidence="16">FLICE-associated huge protein</fullName>
    </alternativeName>
</protein>
<dbReference type="GO" id="GO:0005739">
    <property type="term" value="C:mitochondrion"/>
    <property type="evidence" value="ECO:0000318"/>
    <property type="project" value="GO_Central"/>
</dbReference>
<evidence type="ECO:0000256" key="7">
    <source>
        <dbReference type="ARBA" id="ARBA00022703"/>
    </source>
</evidence>
<dbReference type="PANTHER" id="PTHR15489">
    <property type="entry name" value="CASPASE 8 ASSOCIATED PROTEIN 2"/>
    <property type="match status" value="1"/>
</dbReference>
<feature type="compositionally biased region" description="Basic and acidic residues" evidence="18">
    <location>
        <begin position="1115"/>
        <end position="1124"/>
    </location>
</feature>
<proteinExistence type="predicted"/>
<evidence type="ECO:0000256" key="1">
    <source>
        <dbReference type="ARBA" id="ARBA00004173"/>
    </source>
</evidence>
<evidence type="ECO:0000313" key="20">
    <source>
        <dbReference type="Proteomes" id="UP000001646"/>
    </source>
</evidence>
<evidence type="ECO:0000256" key="6">
    <source>
        <dbReference type="ARBA" id="ARBA00022553"/>
    </source>
</evidence>
<reference evidence="19" key="3">
    <citation type="submission" date="2025-09" db="UniProtKB">
        <authorList>
            <consortium name="Ensembl"/>
        </authorList>
    </citation>
    <scope>IDENTIFICATION</scope>
</reference>
<feature type="region of interest" description="Disordered" evidence="18">
    <location>
        <begin position="402"/>
        <end position="535"/>
    </location>
</feature>
<gene>
    <name evidence="19" type="primary">CASP8AP2</name>
</gene>
<feature type="compositionally biased region" description="Polar residues" evidence="18">
    <location>
        <begin position="1155"/>
        <end position="1165"/>
    </location>
</feature>
<feature type="compositionally biased region" description="Low complexity" evidence="18">
    <location>
        <begin position="1858"/>
        <end position="1881"/>
    </location>
</feature>
<dbReference type="GO" id="GO:0036337">
    <property type="term" value="P:Fas signaling pathway"/>
    <property type="evidence" value="ECO:0000318"/>
    <property type="project" value="GO_Central"/>
</dbReference>
<feature type="compositionally biased region" description="Basic and acidic residues" evidence="18">
    <location>
        <begin position="855"/>
        <end position="864"/>
    </location>
</feature>
<evidence type="ECO:0000256" key="12">
    <source>
        <dbReference type="ARBA" id="ARBA00023163"/>
    </source>
</evidence>
<evidence type="ECO:0000256" key="11">
    <source>
        <dbReference type="ARBA" id="ARBA00023159"/>
    </source>
</evidence>
<feature type="region of interest" description="Disordered" evidence="18">
    <location>
        <begin position="842"/>
        <end position="957"/>
    </location>
</feature>
<feature type="region of interest" description="Disordered" evidence="18">
    <location>
        <begin position="636"/>
        <end position="656"/>
    </location>
</feature>
<evidence type="ECO:0000256" key="13">
    <source>
        <dbReference type="ARBA" id="ARBA00023242"/>
    </source>
</evidence>
<dbReference type="Pfam" id="PF21227">
    <property type="entry name" value="Myb_DNA-binding_7"/>
    <property type="match status" value="1"/>
</dbReference>
<evidence type="ECO:0000256" key="16">
    <source>
        <dbReference type="ARBA" id="ARBA00078515"/>
    </source>
</evidence>
<evidence type="ECO:0000256" key="3">
    <source>
        <dbReference type="ARBA" id="ARBA00004496"/>
    </source>
</evidence>
<feature type="compositionally biased region" description="Basic residues" evidence="18">
    <location>
        <begin position="1132"/>
        <end position="1145"/>
    </location>
</feature>
<dbReference type="HOGENOM" id="CLU_001861_0_0_1"/>
<keyword evidence="4" id="KW-0963">Cytoplasm</keyword>
<feature type="region of interest" description="Disordered" evidence="18">
    <location>
        <begin position="698"/>
        <end position="789"/>
    </location>
</feature>
<keyword evidence="11" id="KW-0010">Activator</keyword>
<dbReference type="GeneID" id="100558647"/>
<feature type="region of interest" description="Disordered" evidence="18">
    <location>
        <begin position="1633"/>
        <end position="1668"/>
    </location>
</feature>
<dbReference type="Ensembl" id="ENSACAT00000014396.4">
    <property type="protein sequence ID" value="ENSACAP00000014107.4"/>
    <property type="gene ID" value="ENSACAG00000014391.4"/>
</dbReference>
<dbReference type="STRING" id="28377.ENSACAP00000014107"/>
<keyword evidence="13" id="KW-0539">Nucleus</keyword>
<dbReference type="InterPro" id="IPR039674">
    <property type="entry name" value="FLASH"/>
</dbReference>
<feature type="region of interest" description="Disordered" evidence="18">
    <location>
        <begin position="320"/>
        <end position="373"/>
    </location>
</feature>
<keyword evidence="17" id="KW-0175">Coiled coil</keyword>
<organism evidence="19 20">
    <name type="scientific">Anolis carolinensis</name>
    <name type="common">Green anole</name>
    <name type="synonym">American chameleon</name>
    <dbReference type="NCBI Taxonomy" id="28377"/>
    <lineage>
        <taxon>Eukaryota</taxon>
        <taxon>Metazoa</taxon>
        <taxon>Chordata</taxon>
        <taxon>Craniata</taxon>
        <taxon>Vertebrata</taxon>
        <taxon>Euteleostomi</taxon>
        <taxon>Lepidosauria</taxon>
        <taxon>Squamata</taxon>
        <taxon>Bifurcata</taxon>
        <taxon>Unidentata</taxon>
        <taxon>Episquamata</taxon>
        <taxon>Toxicofera</taxon>
        <taxon>Iguania</taxon>
        <taxon>Dactyloidae</taxon>
        <taxon>Anolis</taxon>
    </lineage>
</organism>
<comment type="subcellular location">
    <subcellularLocation>
        <location evidence="3">Cytoplasm</location>
    </subcellularLocation>
    <subcellularLocation>
        <location evidence="1">Mitochondrion</location>
    </subcellularLocation>
    <subcellularLocation>
        <location evidence="2">Nucleus</location>
        <location evidence="2">PML body</location>
    </subcellularLocation>
</comment>
<feature type="compositionally biased region" description="Basic and acidic residues" evidence="18">
    <location>
        <begin position="428"/>
        <end position="483"/>
    </location>
</feature>
<keyword evidence="10" id="KW-0496">Mitochondrion</keyword>
<evidence type="ECO:0000256" key="5">
    <source>
        <dbReference type="ARBA" id="ARBA00022491"/>
    </source>
</evidence>
<feature type="region of interest" description="Disordered" evidence="18">
    <location>
        <begin position="151"/>
        <end position="268"/>
    </location>
</feature>
<feature type="compositionally biased region" description="Acidic residues" evidence="18">
    <location>
        <begin position="880"/>
        <end position="891"/>
    </location>
</feature>
<feature type="coiled-coil region" evidence="17">
    <location>
        <begin position="74"/>
        <end position="140"/>
    </location>
</feature>
<keyword evidence="5" id="KW-0678">Repressor</keyword>
<dbReference type="PANTHER" id="PTHR15489:SF2">
    <property type="entry name" value="CASP8-ASSOCIATED PROTEIN 2"/>
    <property type="match status" value="1"/>
</dbReference>
<feature type="compositionally biased region" description="Basic and acidic residues" evidence="18">
    <location>
        <begin position="349"/>
        <end position="368"/>
    </location>
</feature>
<dbReference type="SUPFAM" id="SSF46689">
    <property type="entry name" value="Homeodomain-like"/>
    <property type="match status" value="1"/>
</dbReference>
<feature type="compositionally biased region" description="Basic and acidic residues" evidence="18">
    <location>
        <begin position="526"/>
        <end position="535"/>
    </location>
</feature>
<reference evidence="19 20" key="1">
    <citation type="submission" date="2009-12" db="EMBL/GenBank/DDBJ databases">
        <title>The Genome Sequence of Anolis carolinensis (Green Anole Lizard).</title>
        <authorList>
            <consortium name="The Genome Sequencing Platform"/>
            <person name="Di Palma F."/>
            <person name="Alfoldi J."/>
            <person name="Heiman D."/>
            <person name="Young S."/>
            <person name="Grabherr M."/>
            <person name="Johnson J."/>
            <person name="Lander E.S."/>
            <person name="Lindblad-Toh K."/>
        </authorList>
    </citation>
    <scope>NUCLEOTIDE SEQUENCE [LARGE SCALE GENOMIC DNA]</scope>
    <source>
        <strain evidence="19 20">JBL SC #1</strain>
    </source>
</reference>